<evidence type="ECO:0000313" key="2">
    <source>
        <dbReference type="Proteomes" id="UP001174909"/>
    </source>
</evidence>
<dbReference type="AlphaFoldDB" id="A0AA35TEN4"/>
<dbReference type="CDD" id="cd00267">
    <property type="entry name" value="ABC_ATPase"/>
    <property type="match status" value="1"/>
</dbReference>
<accession>A0AA35TEN4</accession>
<reference evidence="1" key="1">
    <citation type="submission" date="2023-03" db="EMBL/GenBank/DDBJ databases">
        <authorList>
            <person name="Steffen K."/>
            <person name="Cardenas P."/>
        </authorList>
    </citation>
    <scope>NUCLEOTIDE SEQUENCE</scope>
</reference>
<keyword evidence="2" id="KW-1185">Reference proteome</keyword>
<evidence type="ECO:0000313" key="1">
    <source>
        <dbReference type="EMBL" id="CAI8046573.1"/>
    </source>
</evidence>
<dbReference type="InterPro" id="IPR027417">
    <property type="entry name" value="P-loop_NTPase"/>
</dbReference>
<name>A0AA35TEN4_GEOBA</name>
<protein>
    <submittedName>
        <fullName evidence="1">Uncharacterized protein</fullName>
    </submittedName>
</protein>
<gene>
    <name evidence="1" type="ORF">GBAR_LOCUS25766</name>
</gene>
<comment type="caution">
    <text evidence="1">The sequence shown here is derived from an EMBL/GenBank/DDBJ whole genome shotgun (WGS) entry which is preliminary data.</text>
</comment>
<sequence>MRSESSRRSCSQCGGWRRSRDTWADLVRALREIELGALAKEIEDNLCTSRCSRRNQDMTDERAQQLIDEAMELGSLQQRNVVGVITGLMGAGKTTLLYHLFGLAPPDLYTSTGVAEQSIRGFLHHILRLSAGVWQRLSYKDIREFLAPLIQAGMRKSDVDKLASALMRDLDVQSAKPLDPSLQEETTPLVRTSPQLHEESPSCQKIVPLVTTATGPTPKSLPKDLILELVHMIDTGGQPELMEVMPSLIHNANLALVLVDLRYGLDKRPPVDCHEQGVCYKRQFQSQHTSKDVILKLASTLHAKKSQNKAFRLIIVATHRDCVKGDVATRIEALNHQLESLLLPTFEGQLILFQPPDKIPFVLDLKKPDRDDKEALELIRTKVGEPGLGSALDTPTSFFVFEQDLLKFAEKDAKCYILSFDECKLVGARLKMSSEMVEAALVLFHCQNTFLYFRHILPNHVFIKPQVPLDIVNGIVGFSYKVNAGEFKGFPAKFVSQLRQGIITEEMLSFDKISPHFQEGVYEVNQAFLPHFHYSTAGTREKGSPNCY</sequence>
<dbReference type="EMBL" id="CASHTH010003574">
    <property type="protein sequence ID" value="CAI8046573.1"/>
    <property type="molecule type" value="Genomic_DNA"/>
</dbReference>
<dbReference type="Proteomes" id="UP001174909">
    <property type="component" value="Unassembled WGS sequence"/>
</dbReference>
<dbReference type="SUPFAM" id="SSF52540">
    <property type="entry name" value="P-loop containing nucleoside triphosphate hydrolases"/>
    <property type="match status" value="1"/>
</dbReference>
<organism evidence="1 2">
    <name type="scientific">Geodia barretti</name>
    <name type="common">Barrett's horny sponge</name>
    <dbReference type="NCBI Taxonomy" id="519541"/>
    <lineage>
        <taxon>Eukaryota</taxon>
        <taxon>Metazoa</taxon>
        <taxon>Porifera</taxon>
        <taxon>Demospongiae</taxon>
        <taxon>Heteroscleromorpha</taxon>
        <taxon>Tetractinellida</taxon>
        <taxon>Astrophorina</taxon>
        <taxon>Geodiidae</taxon>
        <taxon>Geodia</taxon>
    </lineage>
</organism>
<dbReference type="Gene3D" id="3.40.50.300">
    <property type="entry name" value="P-loop containing nucleotide triphosphate hydrolases"/>
    <property type="match status" value="1"/>
</dbReference>
<proteinExistence type="predicted"/>